<evidence type="ECO:0000313" key="1">
    <source>
        <dbReference type="EMBL" id="CAD9822629.1"/>
    </source>
</evidence>
<organism evidence="1">
    <name type="scientific">Attheya septentrionalis</name>
    <dbReference type="NCBI Taxonomy" id="420275"/>
    <lineage>
        <taxon>Eukaryota</taxon>
        <taxon>Sar</taxon>
        <taxon>Stramenopiles</taxon>
        <taxon>Ochrophyta</taxon>
        <taxon>Bacillariophyta</taxon>
        <taxon>Coscinodiscophyceae</taxon>
        <taxon>Chaetocerotophycidae</taxon>
        <taxon>Chaetocerotales</taxon>
        <taxon>Attheyaceae</taxon>
        <taxon>Attheya</taxon>
    </lineage>
</organism>
<name>A0A7S2UMH2_9STRA</name>
<protein>
    <submittedName>
        <fullName evidence="1">Uncharacterized protein</fullName>
    </submittedName>
</protein>
<gene>
    <name evidence="1" type="ORF">ASEP1449_LOCUS14463</name>
</gene>
<dbReference type="AlphaFoldDB" id="A0A7S2UMH2"/>
<proteinExistence type="predicted"/>
<sequence>MANARCCTRRRRNNNAIIFIFCVLATGNFNGSQHRISIVSFIASLSRNSSIPPTPPRLENVEESRDNLTNEEEISKTCKLPPCSLVAKSRLFSERCNSTGLLGWDLLLTGTPRSATTYISAHLASHGMKIQDDWWKPLEHGRASWIFAFEDDKNFGPARTYTNGKTFKHIFHHVKDPLKSITAICTEPTPDPRYAKFLQKHVNMTTMFEYPVLKSRVILQFWVEWHTFLKNMRFPAYQIENVEASDIFQLAGLGHIYNGTKSNEVSSSHNKRGHRPSFNWQELYTIDPEHAAKAWDLAHYYNYSYPDVDFDNLTCLDRIPNCQGSSILPSICPPGTHPFPKDGKDVDVTEKPVTVSGLKGWVDDGCVEYTLEDGTIIGMPAGAVQAK</sequence>
<accession>A0A7S2UMH2</accession>
<reference evidence="1" key="1">
    <citation type="submission" date="2021-01" db="EMBL/GenBank/DDBJ databases">
        <authorList>
            <person name="Corre E."/>
            <person name="Pelletier E."/>
            <person name="Niang G."/>
            <person name="Scheremetjew M."/>
            <person name="Finn R."/>
            <person name="Kale V."/>
            <person name="Holt S."/>
            <person name="Cochrane G."/>
            <person name="Meng A."/>
            <person name="Brown T."/>
            <person name="Cohen L."/>
        </authorList>
    </citation>
    <scope>NUCLEOTIDE SEQUENCE</scope>
    <source>
        <strain evidence="1">CCMP2084</strain>
    </source>
</reference>
<dbReference type="EMBL" id="HBHQ01021434">
    <property type="protein sequence ID" value="CAD9822629.1"/>
    <property type="molecule type" value="Transcribed_RNA"/>
</dbReference>